<feature type="domain" description="HTH luxR-type" evidence="4">
    <location>
        <begin position="4"/>
        <end position="69"/>
    </location>
</feature>
<dbReference type="CDD" id="cd06170">
    <property type="entry name" value="LuxR_C_like"/>
    <property type="match status" value="1"/>
</dbReference>
<evidence type="ECO:0000259" key="4">
    <source>
        <dbReference type="PROSITE" id="PS50043"/>
    </source>
</evidence>
<evidence type="ECO:0000313" key="5">
    <source>
        <dbReference type="EMBL" id="NEZ92135.1"/>
    </source>
</evidence>
<reference evidence="5 6" key="1">
    <citation type="submission" date="2019-02" db="EMBL/GenBank/DDBJ databases">
        <title>Genome sequencing of Clostridium botulinum clinical isolates.</title>
        <authorList>
            <person name="Brunt J."/>
            <person name="Van Vliet A.H.M."/>
            <person name="Stringer S.C."/>
            <person name="Grant K.A."/>
            <person name="Carter A.C."/>
            <person name="Peck M.W."/>
        </authorList>
    </citation>
    <scope>NUCLEOTIDE SEQUENCE [LARGE SCALE GENOMIC DNA]</scope>
    <source>
        <strain evidence="5 6">H142660711</strain>
    </source>
</reference>
<dbReference type="Pfam" id="PF00196">
    <property type="entry name" value="GerE"/>
    <property type="match status" value="1"/>
</dbReference>
<keyword evidence="1" id="KW-0805">Transcription regulation</keyword>
<comment type="caution">
    <text evidence="5">The sequence shown here is derived from an EMBL/GenBank/DDBJ whole genome shotgun (WGS) entry which is preliminary data.</text>
</comment>
<dbReference type="Gene3D" id="1.10.10.10">
    <property type="entry name" value="Winged helix-like DNA-binding domain superfamily/Winged helix DNA-binding domain"/>
    <property type="match status" value="1"/>
</dbReference>
<organism evidence="5 6">
    <name type="scientific">Clostridium botulinum</name>
    <dbReference type="NCBI Taxonomy" id="1491"/>
    <lineage>
        <taxon>Bacteria</taxon>
        <taxon>Bacillati</taxon>
        <taxon>Bacillota</taxon>
        <taxon>Clostridia</taxon>
        <taxon>Eubacteriales</taxon>
        <taxon>Clostridiaceae</taxon>
        <taxon>Clostridium</taxon>
    </lineage>
</organism>
<dbReference type="SMART" id="SM00421">
    <property type="entry name" value="HTH_LUXR"/>
    <property type="match status" value="1"/>
</dbReference>
<accession>A0A2P1TQ24</accession>
<keyword evidence="2 5" id="KW-0238">DNA-binding</keyword>
<dbReference type="InterPro" id="IPR016032">
    <property type="entry name" value="Sig_transdc_resp-reg_C-effctor"/>
</dbReference>
<dbReference type="PRINTS" id="PR00038">
    <property type="entry name" value="HTHLUXR"/>
</dbReference>
<evidence type="ECO:0000256" key="2">
    <source>
        <dbReference type="ARBA" id="ARBA00023125"/>
    </source>
</evidence>
<dbReference type="PROSITE" id="PS00622">
    <property type="entry name" value="HTH_LUXR_1"/>
    <property type="match status" value="1"/>
</dbReference>
<evidence type="ECO:0000256" key="3">
    <source>
        <dbReference type="ARBA" id="ARBA00023163"/>
    </source>
</evidence>
<protein>
    <submittedName>
        <fullName evidence="5">DNA-binding response regulator</fullName>
    </submittedName>
</protein>
<dbReference type="PANTHER" id="PTHR44688:SF16">
    <property type="entry name" value="DNA-BINDING TRANSCRIPTIONAL ACTIVATOR DEVR_DOSR"/>
    <property type="match status" value="1"/>
</dbReference>
<dbReference type="PANTHER" id="PTHR44688">
    <property type="entry name" value="DNA-BINDING TRANSCRIPTIONAL ACTIVATOR DEVR_DOSR"/>
    <property type="match status" value="1"/>
</dbReference>
<dbReference type="Proteomes" id="UP000473887">
    <property type="component" value="Unassembled WGS sequence"/>
</dbReference>
<dbReference type="GO" id="GO:0006355">
    <property type="term" value="P:regulation of DNA-templated transcription"/>
    <property type="evidence" value="ECO:0007669"/>
    <property type="project" value="InterPro"/>
</dbReference>
<evidence type="ECO:0000256" key="1">
    <source>
        <dbReference type="ARBA" id="ARBA00023015"/>
    </source>
</evidence>
<gene>
    <name evidence="5" type="ORF">EXM69_09315</name>
</gene>
<dbReference type="SUPFAM" id="SSF46894">
    <property type="entry name" value="C-terminal effector domain of the bipartite response regulators"/>
    <property type="match status" value="1"/>
</dbReference>
<dbReference type="EMBL" id="SGKC01000015">
    <property type="protein sequence ID" value="NEZ92135.1"/>
    <property type="molecule type" value="Genomic_DNA"/>
</dbReference>
<sequence length="73" mass="8465">MEPEKVKGELLTEREKEVMEILFEGASNKQIGKRLNISLATVKTHMINIYSKLQVSNRVQAVEKYKKIKAIKY</sequence>
<proteinExistence type="predicted"/>
<dbReference type="AlphaFoldDB" id="A0A2P1TQ24"/>
<dbReference type="InterPro" id="IPR036388">
    <property type="entry name" value="WH-like_DNA-bd_sf"/>
</dbReference>
<name>A0A2P1TQ24_CLOBO</name>
<dbReference type="PROSITE" id="PS50043">
    <property type="entry name" value="HTH_LUXR_2"/>
    <property type="match status" value="1"/>
</dbReference>
<keyword evidence="3" id="KW-0804">Transcription</keyword>
<dbReference type="InterPro" id="IPR000792">
    <property type="entry name" value="Tscrpt_reg_LuxR_C"/>
</dbReference>
<dbReference type="GO" id="GO:0003677">
    <property type="term" value="F:DNA binding"/>
    <property type="evidence" value="ECO:0007669"/>
    <property type="project" value="UniProtKB-KW"/>
</dbReference>
<evidence type="ECO:0000313" key="6">
    <source>
        <dbReference type="Proteomes" id="UP000473887"/>
    </source>
</evidence>